<accession>A0ABT7DZU8</accession>
<protein>
    <submittedName>
        <fullName evidence="2">Uncharacterized protein</fullName>
    </submittedName>
</protein>
<dbReference type="Proteomes" id="UP001172778">
    <property type="component" value="Unassembled WGS sequence"/>
</dbReference>
<dbReference type="EMBL" id="JARRAF010000018">
    <property type="protein sequence ID" value="MDK2125349.1"/>
    <property type="molecule type" value="Genomic_DNA"/>
</dbReference>
<dbReference type="RefSeq" id="WP_284101659.1">
    <property type="nucleotide sequence ID" value="NZ_JARRAF010000018.1"/>
</dbReference>
<evidence type="ECO:0000256" key="1">
    <source>
        <dbReference type="SAM" id="MobiDB-lite"/>
    </source>
</evidence>
<proteinExistence type="predicted"/>
<organism evidence="2 3">
    <name type="scientific">Parachitinimonas caeni</name>
    <dbReference type="NCBI Taxonomy" id="3031301"/>
    <lineage>
        <taxon>Bacteria</taxon>
        <taxon>Pseudomonadati</taxon>
        <taxon>Pseudomonadota</taxon>
        <taxon>Betaproteobacteria</taxon>
        <taxon>Neisseriales</taxon>
        <taxon>Chitinibacteraceae</taxon>
        <taxon>Parachitinimonas</taxon>
    </lineage>
</organism>
<evidence type="ECO:0000313" key="2">
    <source>
        <dbReference type="EMBL" id="MDK2125349.1"/>
    </source>
</evidence>
<gene>
    <name evidence="2" type="ORF">PZA18_14935</name>
</gene>
<sequence length="311" mass="32628">MSLSVGSTPTLPVTTQDVQEAPKTSSKGWGSTISSGFSALGSGLWSVGSFTVKGVVGTVGTGVGVVETLGNTVHAGASWAGGYIDAPATEKDQTKASATLRGAKVVGSESQAETATIRRYVRDNREVLNAGSLGGTLKLKEDQDLGTEISTNLESYIMRGAHCVAKDDGGALYLDMINELTGQNFASVEEVTQNLTKDQLPEGGIERGGFTPSSHYAKGKPGHIEGARQFGMDIEGAGHLLFGLRKTETGVESWFQFEGHGVATAREFTKHGGDFLAHKATGSSQVGPQGYCKFTENNNKEIILGASHEEI</sequence>
<name>A0ABT7DZU8_9NEIS</name>
<comment type="caution">
    <text evidence="2">The sequence shown here is derived from an EMBL/GenBank/DDBJ whole genome shotgun (WGS) entry which is preliminary data.</text>
</comment>
<keyword evidence="3" id="KW-1185">Reference proteome</keyword>
<feature type="region of interest" description="Disordered" evidence="1">
    <location>
        <begin position="1"/>
        <end position="29"/>
    </location>
</feature>
<evidence type="ECO:0000313" key="3">
    <source>
        <dbReference type="Proteomes" id="UP001172778"/>
    </source>
</evidence>
<reference evidence="2" key="1">
    <citation type="submission" date="2023-03" db="EMBL/GenBank/DDBJ databases">
        <title>Chitinimonas shenzhenensis gen. nov., sp. nov., a novel member of family Burkholderiaceae isolated from activated sludge collected in Shen Zhen, China.</title>
        <authorList>
            <person name="Wang X."/>
        </authorList>
    </citation>
    <scope>NUCLEOTIDE SEQUENCE</scope>
    <source>
        <strain evidence="2">DQS-5</strain>
    </source>
</reference>